<keyword evidence="2" id="KW-1133">Transmembrane helix</keyword>
<proteinExistence type="predicted"/>
<keyword evidence="4" id="KW-1185">Reference proteome</keyword>
<evidence type="ECO:0008006" key="5">
    <source>
        <dbReference type="Google" id="ProtNLM"/>
    </source>
</evidence>
<organism evidence="3 4">
    <name type="scientific">Blattamonas nauphoetae</name>
    <dbReference type="NCBI Taxonomy" id="2049346"/>
    <lineage>
        <taxon>Eukaryota</taxon>
        <taxon>Metamonada</taxon>
        <taxon>Preaxostyla</taxon>
        <taxon>Oxymonadida</taxon>
        <taxon>Blattamonas</taxon>
    </lineage>
</organism>
<name>A0ABQ9XZM5_9EUKA</name>
<evidence type="ECO:0000313" key="4">
    <source>
        <dbReference type="Proteomes" id="UP001281761"/>
    </source>
</evidence>
<accession>A0ABQ9XZM5</accession>
<sequence length="249" mass="27310">MSTHSSFLHLFCTAAADSRGATVSTAVLPVTRQHPSIHAVSEGDDVMCVAQNASDCGDSVSSREVGWVDVLSVASSLVFRVWLRMGFAKSEVTVSGQVRCRRREQRKATPKFVSRGGHRRRDVREGNRPHSTPCLFPSPIPFSLFFFLFHSSISPPSTHFHFLRPSFSSQRAFSDRLVLKSLSPLLPTSHIPHFRLSLSPFVDGVLFGLVTAATFMSGSVFFLSSTVQVNQLKQPIGASCSESIHFEGA</sequence>
<dbReference type="Proteomes" id="UP001281761">
    <property type="component" value="Unassembled WGS sequence"/>
</dbReference>
<comment type="caution">
    <text evidence="3">The sequence shown here is derived from an EMBL/GenBank/DDBJ whole genome shotgun (WGS) entry which is preliminary data.</text>
</comment>
<keyword evidence="2" id="KW-0812">Transmembrane</keyword>
<dbReference type="EMBL" id="JARBJD010000050">
    <property type="protein sequence ID" value="KAK2956925.1"/>
    <property type="molecule type" value="Genomic_DNA"/>
</dbReference>
<feature type="region of interest" description="Disordered" evidence="1">
    <location>
        <begin position="105"/>
        <end position="130"/>
    </location>
</feature>
<feature type="transmembrane region" description="Helical" evidence="2">
    <location>
        <begin position="204"/>
        <end position="223"/>
    </location>
</feature>
<reference evidence="3 4" key="1">
    <citation type="journal article" date="2022" name="bioRxiv">
        <title>Genomics of Preaxostyla Flagellates Illuminates Evolutionary Transitions and the Path Towards Mitochondrial Loss.</title>
        <authorList>
            <person name="Novak L.V.F."/>
            <person name="Treitli S.C."/>
            <person name="Pyrih J."/>
            <person name="Halakuc P."/>
            <person name="Pipaliya S.V."/>
            <person name="Vacek V."/>
            <person name="Brzon O."/>
            <person name="Soukal P."/>
            <person name="Eme L."/>
            <person name="Dacks J.B."/>
            <person name="Karnkowska A."/>
            <person name="Elias M."/>
            <person name="Hampl V."/>
        </authorList>
    </citation>
    <scope>NUCLEOTIDE SEQUENCE [LARGE SCALE GENOMIC DNA]</scope>
    <source>
        <strain evidence="3">NAU3</strain>
        <tissue evidence="3">Gut</tissue>
    </source>
</reference>
<evidence type="ECO:0000256" key="2">
    <source>
        <dbReference type="SAM" id="Phobius"/>
    </source>
</evidence>
<gene>
    <name evidence="3" type="ORF">BLNAU_8000</name>
</gene>
<evidence type="ECO:0000256" key="1">
    <source>
        <dbReference type="SAM" id="MobiDB-lite"/>
    </source>
</evidence>
<protein>
    <recommendedName>
        <fullName evidence="5">Transmembrane protein</fullName>
    </recommendedName>
</protein>
<keyword evidence="2" id="KW-0472">Membrane</keyword>
<evidence type="ECO:0000313" key="3">
    <source>
        <dbReference type="EMBL" id="KAK2956925.1"/>
    </source>
</evidence>